<name>A0A8J8NIE9_HALGN</name>
<proteinExistence type="predicted"/>
<comment type="caution">
    <text evidence="2">The sequence shown here is derived from an EMBL/GenBank/DDBJ whole genome shotgun (WGS) entry which is preliminary data.</text>
</comment>
<sequence length="133" mass="15364">MRFFMMDYLEFNLRKVLVDNTGFCSKKCHIFDGLMNQDQVASQKQEKQMFSCFEKCLGKFSDSYDNALEVFGDHLHTINTNQVYQHSVKAGQEADKIGQDHRFLLGQGSLDPIYDKPTATKRSPQSLRKSELE</sequence>
<feature type="region of interest" description="Disordered" evidence="1">
    <location>
        <begin position="108"/>
        <end position="133"/>
    </location>
</feature>
<evidence type="ECO:0000256" key="1">
    <source>
        <dbReference type="SAM" id="MobiDB-lite"/>
    </source>
</evidence>
<organism evidence="2 3">
    <name type="scientific">Halteria grandinella</name>
    <dbReference type="NCBI Taxonomy" id="5974"/>
    <lineage>
        <taxon>Eukaryota</taxon>
        <taxon>Sar</taxon>
        <taxon>Alveolata</taxon>
        <taxon>Ciliophora</taxon>
        <taxon>Intramacronucleata</taxon>
        <taxon>Spirotrichea</taxon>
        <taxon>Stichotrichia</taxon>
        <taxon>Sporadotrichida</taxon>
        <taxon>Halteriidae</taxon>
        <taxon>Halteria</taxon>
    </lineage>
</organism>
<evidence type="ECO:0000313" key="3">
    <source>
        <dbReference type="Proteomes" id="UP000785679"/>
    </source>
</evidence>
<reference evidence="2" key="1">
    <citation type="submission" date="2019-06" db="EMBL/GenBank/DDBJ databases">
        <authorList>
            <person name="Zheng W."/>
        </authorList>
    </citation>
    <scope>NUCLEOTIDE SEQUENCE</scope>
    <source>
        <strain evidence="2">QDHG01</strain>
    </source>
</reference>
<gene>
    <name evidence="2" type="ORF">FGO68_gene1998</name>
</gene>
<dbReference type="EMBL" id="RRYP01016020">
    <property type="protein sequence ID" value="TNV75249.1"/>
    <property type="molecule type" value="Genomic_DNA"/>
</dbReference>
<dbReference type="Proteomes" id="UP000785679">
    <property type="component" value="Unassembled WGS sequence"/>
</dbReference>
<dbReference type="AlphaFoldDB" id="A0A8J8NIE9"/>
<evidence type="ECO:0000313" key="2">
    <source>
        <dbReference type="EMBL" id="TNV75249.1"/>
    </source>
</evidence>
<accession>A0A8J8NIE9</accession>
<protein>
    <submittedName>
        <fullName evidence="2">Uncharacterized protein</fullName>
    </submittedName>
</protein>
<keyword evidence="3" id="KW-1185">Reference proteome</keyword>